<name>S4VWX2_9VIRU</name>
<sequence length="406" mass="45090">MKKTGRKEKPIEGKTAEGTVAGTGSTDTANSPRDDFVAAVRRGPHDCVLSVRSTATTVDGPDATSQRRLCAHRAVLCRTAYFDAFFRRTDPDSIETRDLDGERALYGVYGVGVPFAPETLGAVVRALYDDVDDMPVDALQAAAFLGTPARLTRGIVESAVRRAIADGADSIGDLVALAFQCDVVDIKTRRRIAKRLFGLIDPLRRQEIASAYAIPSRFYRGPGADAKLTTVVDGGVEWHALRLGVDRMGSAKAEIVGPNGINFRVMIKDDRDDKNRRSTRLLIDRIGAQCDHPFAALDDYDRIDSDDDDDDDDYERDGDPDPVWYKYRISVDVYHPLDKTTNLPWRHHTYTKARGRAIEWKGVNASPSRFHRSGVWFVDEDREDGERVSTSDLVAFEVNVLIEKRG</sequence>
<dbReference type="GeneID" id="16606946"/>
<dbReference type="RefSeq" id="YP_008438233.1">
    <property type="nucleotide sequence ID" value="NC_022098.1"/>
</dbReference>
<keyword evidence="3" id="KW-1185">Reference proteome</keyword>
<organism evidence="2 3">
    <name type="scientific">Pandoravirus salinus</name>
    <dbReference type="NCBI Taxonomy" id="1349410"/>
    <lineage>
        <taxon>Viruses</taxon>
        <taxon>Pandoravirus</taxon>
    </lineage>
</organism>
<feature type="compositionally biased region" description="Polar residues" evidence="1">
    <location>
        <begin position="22"/>
        <end position="31"/>
    </location>
</feature>
<protein>
    <recommendedName>
        <fullName evidence="4">BTB domain-containing protein</fullName>
    </recommendedName>
</protein>
<dbReference type="KEGG" id="vg:16606946"/>
<reference evidence="2 3" key="1">
    <citation type="journal article" date="2013" name="Science">
        <title>Pandoraviruses: amoeba viruses with genomes up to 2.5 Mb reaching that of parasitic eukaryotes.</title>
        <authorList>
            <person name="Philippe N."/>
            <person name="Legendre M."/>
            <person name="Doutre G."/>
            <person name="Coute Y."/>
            <person name="Poirot O."/>
            <person name="Lescot M."/>
            <person name="Arslan D."/>
            <person name="Seltzer V."/>
            <person name="Bertaux L."/>
            <person name="Bruley C."/>
            <person name="Garin J."/>
            <person name="Claverie J.M."/>
            <person name="Abergel C."/>
        </authorList>
    </citation>
    <scope>NUCLEOTIDE SEQUENCE [LARGE SCALE GENOMIC DNA]</scope>
</reference>
<dbReference type="Proteomes" id="UP000204584">
    <property type="component" value="Segment"/>
</dbReference>
<gene>
    <name evidence="2" type="ORF">psal_cds_993</name>
</gene>
<evidence type="ECO:0000256" key="1">
    <source>
        <dbReference type="SAM" id="MobiDB-lite"/>
    </source>
</evidence>
<feature type="compositionally biased region" description="Acidic residues" evidence="1">
    <location>
        <begin position="304"/>
        <end position="319"/>
    </location>
</feature>
<feature type="region of interest" description="Disordered" evidence="1">
    <location>
        <begin position="299"/>
        <end position="319"/>
    </location>
</feature>
<feature type="region of interest" description="Disordered" evidence="1">
    <location>
        <begin position="1"/>
        <end position="32"/>
    </location>
</feature>
<accession>S4VWX2</accession>
<evidence type="ECO:0008006" key="4">
    <source>
        <dbReference type="Google" id="ProtNLM"/>
    </source>
</evidence>
<evidence type="ECO:0000313" key="3">
    <source>
        <dbReference type="Proteomes" id="UP000204584"/>
    </source>
</evidence>
<dbReference type="EMBL" id="KC977571">
    <property type="protein sequence ID" value="AGO85159.1"/>
    <property type="molecule type" value="Genomic_DNA"/>
</dbReference>
<proteinExistence type="predicted"/>
<evidence type="ECO:0000313" key="2">
    <source>
        <dbReference type="EMBL" id="AGO85159.1"/>
    </source>
</evidence>